<comment type="caution">
    <text evidence="1">The sequence shown here is derived from an EMBL/GenBank/DDBJ whole genome shotgun (WGS) entry which is preliminary data.</text>
</comment>
<evidence type="ECO:0000313" key="1">
    <source>
        <dbReference type="EMBL" id="KKL13188.1"/>
    </source>
</evidence>
<dbReference type="EMBL" id="LAZR01040960">
    <property type="protein sequence ID" value="KKL13188.1"/>
    <property type="molecule type" value="Genomic_DNA"/>
</dbReference>
<accession>A0A0F9DMI7</accession>
<sequence>MTERSPFILFDPSASDAHDSSAHAGSVEFSLDLFGGAMDMAIAWTAKAARLSDLVPVARTLCDSVVAPACASLAEQGDSVSCTKGCSHCCHYLVGVTAAEAFCLYREIMAMPEARQVAIISESITAAQAIAVKGLGDMKAADPSGLSHWYGDLDISCPALRDGVCSMYEQRPLACRECLTTSQPDRCKKDSVEAAEPVVLPLSIARVLMKTSDQVRQDTSQIVPFALALPWCDANASEDRLFDAELLAGTFVEALQENTTSQQGE</sequence>
<name>A0A0F9DMI7_9ZZZZ</name>
<reference evidence="1" key="1">
    <citation type="journal article" date="2015" name="Nature">
        <title>Complex archaea that bridge the gap between prokaryotes and eukaryotes.</title>
        <authorList>
            <person name="Spang A."/>
            <person name="Saw J.H."/>
            <person name="Jorgensen S.L."/>
            <person name="Zaremba-Niedzwiedzka K."/>
            <person name="Martijn J."/>
            <person name="Lind A.E."/>
            <person name="van Eijk R."/>
            <person name="Schleper C."/>
            <person name="Guy L."/>
            <person name="Ettema T.J."/>
        </authorList>
    </citation>
    <scope>NUCLEOTIDE SEQUENCE</scope>
</reference>
<dbReference type="AlphaFoldDB" id="A0A0F9DMI7"/>
<gene>
    <name evidence="1" type="ORF">LCGC14_2528250</name>
</gene>
<evidence type="ECO:0008006" key="2">
    <source>
        <dbReference type="Google" id="ProtNLM"/>
    </source>
</evidence>
<protein>
    <recommendedName>
        <fullName evidence="2">YkgJ family cysteine cluster protein</fullName>
    </recommendedName>
</protein>
<proteinExistence type="predicted"/>
<dbReference type="Pfam" id="PF03692">
    <property type="entry name" value="CxxCxxCC"/>
    <property type="match status" value="1"/>
</dbReference>
<organism evidence="1">
    <name type="scientific">marine sediment metagenome</name>
    <dbReference type="NCBI Taxonomy" id="412755"/>
    <lineage>
        <taxon>unclassified sequences</taxon>
        <taxon>metagenomes</taxon>
        <taxon>ecological metagenomes</taxon>
    </lineage>
</organism>
<dbReference type="InterPro" id="IPR005358">
    <property type="entry name" value="Puta_zinc/iron-chelating_dom"/>
</dbReference>